<feature type="region of interest" description="Disordered" evidence="1">
    <location>
        <begin position="94"/>
        <end position="132"/>
    </location>
</feature>
<accession>A0A8J6AVV6</accession>
<dbReference type="PANTHER" id="PTHR39229">
    <property type="entry name" value="MCG1037962"/>
    <property type="match status" value="1"/>
</dbReference>
<dbReference type="InterPro" id="IPR053355">
    <property type="entry name" value="RAD51-associated"/>
</dbReference>
<gene>
    <name evidence="2" type="ORF">J0S82_017770</name>
</gene>
<feature type="compositionally biased region" description="Basic and acidic residues" evidence="1">
    <location>
        <begin position="160"/>
        <end position="171"/>
    </location>
</feature>
<feature type="non-terminal residue" evidence="2">
    <location>
        <position position="1"/>
    </location>
</feature>
<feature type="region of interest" description="Disordered" evidence="1">
    <location>
        <begin position="1"/>
        <end position="40"/>
    </location>
</feature>
<dbReference type="AlphaFoldDB" id="A0A8J6AVV6"/>
<feature type="compositionally biased region" description="Polar residues" evidence="1">
    <location>
        <begin position="1"/>
        <end position="11"/>
    </location>
</feature>
<dbReference type="PANTHER" id="PTHR39229:SF1">
    <property type="entry name" value="RAD51-ASSOCIATED PROTEIN 2"/>
    <property type="match status" value="1"/>
</dbReference>
<dbReference type="Proteomes" id="UP000700334">
    <property type="component" value="Unassembled WGS sequence"/>
</dbReference>
<proteinExistence type="predicted"/>
<feature type="compositionally biased region" description="Pro residues" evidence="1">
    <location>
        <begin position="19"/>
        <end position="32"/>
    </location>
</feature>
<keyword evidence="3" id="KW-1185">Reference proteome</keyword>
<evidence type="ECO:0000313" key="2">
    <source>
        <dbReference type="EMBL" id="KAG8524792.1"/>
    </source>
</evidence>
<evidence type="ECO:0000313" key="3">
    <source>
        <dbReference type="Proteomes" id="UP000700334"/>
    </source>
</evidence>
<protein>
    <submittedName>
        <fullName evidence="2">RAD51-associated protein 2</fullName>
    </submittedName>
</protein>
<evidence type="ECO:0000256" key="1">
    <source>
        <dbReference type="SAM" id="MobiDB-lite"/>
    </source>
</evidence>
<reference evidence="2" key="1">
    <citation type="journal article" date="2021" name="Evol. Appl.">
        <title>The genome of the Pyrenean desman and the effects of bottlenecks and inbreeding on the genomic landscape of an endangered species.</title>
        <authorList>
            <person name="Escoda L."/>
            <person name="Castresana J."/>
        </authorList>
    </citation>
    <scope>NUCLEOTIDE SEQUENCE</scope>
    <source>
        <strain evidence="2">IBE-C5619</strain>
    </source>
</reference>
<name>A0A8J6AVV6_GALPY</name>
<dbReference type="OrthoDB" id="9934401at2759"/>
<feature type="compositionally biased region" description="Low complexity" evidence="1">
    <location>
        <begin position="120"/>
        <end position="130"/>
    </location>
</feature>
<sequence>VMSLTHLTPQDTEFAELAPPFPPLEDPDSQPPRPKRLRLEEPDVVSEAEWELPFVPRLSEVEKVWEFSPRPFKAFLFSPQANFENATHACVEKPVSGQQIRNVKSQESKFQGERSQPLASQSSDSGWSSSRRSDREVFRALCRNGSGAEASQRLPNASSHDLHGTKHDDGKQGLVQGRDNQENNSYVKQADKLFSVTFCKEKESATHEIKSRCKAGSVMPSNKKENNISASMLKISKSQNQPSVVITKPSYFRESRTISIREFPTDLNSKMSSAYLKEIAKEKNDTYEAYVRDFTNIYWFQNRLDVKKQKLRDDKKTVGEENIFPERYESFPQSLCNQNICVKKKDSINLNCYNHNRIKSDIRDSEKDFTIILENANLEEAEASLDSYISNTRLEKSQSWDCSTAHVLRKNRENCWIVSNYKMKCENMKKTGAKLSLLQLLEIDLLSNTITVNTHEEQLESLMIGTLGSLKTLVSFFWLNDKGETYQMQWLIYCTTQKDLHLSNFESLIEGIYYFPKCISGSQKDILNWYEILIYKEQTDVQNITGSIAINRKNNILSIYLQSKVSEPLNILTTNIVSLFSNVDSLARIENGSRLEEGYIFKWIVSYPKNAVESHNILRMFSRLSEDNMKPILEKGQLKNEQVFEESRGNINSFCMTTKNIQFPNFETYEKISLSMDFDNMGEILLTKETSYKNKCCPEQHMNEENLTVKTLVKSSPPFIWINHENINATSYEISNCNQDLDTERKPEHNGLSSFNFKDILEDFINIRQQAIQSSHHRRHSKQTNPTSIIQVPNFGKLLTEIKGKNNNLILKEKVKATAQSLANSCHAYKDIEIEKEKKNSFDSKDDIFSVQLVLLMNKKANMEETKNVYQNNVADRNEYERILQEIELANLEHFYPKNDSTESVNYQLETYLSLTNNECFQDLTAKCLPTETLTIVKDFEMKSKFDLVLEELRMFHEISKENEILSTVETNNGLENYFEENNVGEVKMEIKKDLNVSTGNKICASSLYCDTKTCHNMHKRHQNVFKWKTVPKSGEQEVPKEYYCSRTSEELLYSEKECEKTSPKRPASFSDEFDEEKFNYLLKGDRHNQIWISRKPRNQRGGLLLRQKLKSNNRLQGLLCGSRSSSRGEALQQPEAHGLFREPILLDP</sequence>
<dbReference type="EMBL" id="JAGFMF010011380">
    <property type="protein sequence ID" value="KAG8524792.1"/>
    <property type="molecule type" value="Genomic_DNA"/>
</dbReference>
<feature type="region of interest" description="Disordered" evidence="1">
    <location>
        <begin position="146"/>
        <end position="186"/>
    </location>
</feature>
<dbReference type="GO" id="GO:0032991">
    <property type="term" value="C:protein-containing complex"/>
    <property type="evidence" value="ECO:0007669"/>
    <property type="project" value="TreeGrafter"/>
</dbReference>
<organism evidence="2 3">
    <name type="scientific">Galemys pyrenaicus</name>
    <name type="common">Iberian desman</name>
    <name type="synonym">Pyrenean desman</name>
    <dbReference type="NCBI Taxonomy" id="202257"/>
    <lineage>
        <taxon>Eukaryota</taxon>
        <taxon>Metazoa</taxon>
        <taxon>Chordata</taxon>
        <taxon>Craniata</taxon>
        <taxon>Vertebrata</taxon>
        <taxon>Euteleostomi</taxon>
        <taxon>Mammalia</taxon>
        <taxon>Eutheria</taxon>
        <taxon>Laurasiatheria</taxon>
        <taxon>Eulipotyphla</taxon>
        <taxon>Talpidae</taxon>
        <taxon>Galemys</taxon>
    </lineage>
</organism>
<comment type="caution">
    <text evidence="2">The sequence shown here is derived from an EMBL/GenBank/DDBJ whole genome shotgun (WGS) entry which is preliminary data.</text>
</comment>
<feature type="non-terminal residue" evidence="2">
    <location>
        <position position="1149"/>
    </location>
</feature>